<dbReference type="GO" id="GO:0005975">
    <property type="term" value="P:carbohydrate metabolic process"/>
    <property type="evidence" value="ECO:0007669"/>
    <property type="project" value="UniProtKB-UniRule"/>
</dbReference>
<dbReference type="GO" id="GO:0019262">
    <property type="term" value="P:N-acetylneuraminate catabolic process"/>
    <property type="evidence" value="ECO:0007669"/>
    <property type="project" value="UniProtKB-UniRule"/>
</dbReference>
<keyword evidence="6 7" id="KW-0119">Carbohydrate metabolism</keyword>
<evidence type="ECO:0000256" key="3">
    <source>
        <dbReference type="ARBA" id="ARBA00005081"/>
    </source>
</evidence>
<evidence type="ECO:0000313" key="8">
    <source>
        <dbReference type="EMBL" id="MBE9115031.1"/>
    </source>
</evidence>
<evidence type="ECO:0000256" key="2">
    <source>
        <dbReference type="ARBA" id="ARBA00002147"/>
    </source>
</evidence>
<dbReference type="PANTHER" id="PTHR36204">
    <property type="entry name" value="N-ACETYLMANNOSAMINE-6-PHOSPHATE 2-EPIMERASE-RELATED"/>
    <property type="match status" value="1"/>
</dbReference>
<dbReference type="GO" id="GO:0006053">
    <property type="term" value="P:N-acetylmannosamine catabolic process"/>
    <property type="evidence" value="ECO:0007669"/>
    <property type="project" value="TreeGrafter"/>
</dbReference>
<comment type="function">
    <text evidence="2 7">Converts N-acetylmannosamine-6-phosphate (ManNAc-6-P) to N-acetylglucosamine-6-phosphate (GlcNAc-6-P).</text>
</comment>
<dbReference type="SUPFAM" id="SSF51366">
    <property type="entry name" value="Ribulose-phoshate binding barrel"/>
    <property type="match status" value="1"/>
</dbReference>
<dbReference type="EC" id="5.1.3.9" evidence="7"/>
<organism evidence="8 9">
    <name type="scientific">Lusitaniella coriacea LEGE 07157</name>
    <dbReference type="NCBI Taxonomy" id="945747"/>
    <lineage>
        <taxon>Bacteria</taxon>
        <taxon>Bacillati</taxon>
        <taxon>Cyanobacteriota</taxon>
        <taxon>Cyanophyceae</taxon>
        <taxon>Spirulinales</taxon>
        <taxon>Lusitaniellaceae</taxon>
        <taxon>Lusitaniella</taxon>
    </lineage>
</organism>
<dbReference type="InterPro" id="IPR013785">
    <property type="entry name" value="Aldolase_TIM"/>
</dbReference>
<evidence type="ECO:0000256" key="4">
    <source>
        <dbReference type="ARBA" id="ARBA00007439"/>
    </source>
</evidence>
<evidence type="ECO:0000313" key="9">
    <source>
        <dbReference type="Proteomes" id="UP000654482"/>
    </source>
</evidence>
<name>A0A8J7ARU1_9CYAN</name>
<dbReference type="GO" id="GO:0005829">
    <property type="term" value="C:cytosol"/>
    <property type="evidence" value="ECO:0007669"/>
    <property type="project" value="TreeGrafter"/>
</dbReference>
<dbReference type="EMBL" id="JADEWZ010000004">
    <property type="protein sequence ID" value="MBE9115031.1"/>
    <property type="molecule type" value="Genomic_DNA"/>
</dbReference>
<dbReference type="CDD" id="cd04729">
    <property type="entry name" value="NanE"/>
    <property type="match status" value="1"/>
</dbReference>
<dbReference type="Pfam" id="PF04131">
    <property type="entry name" value="NanE"/>
    <property type="match status" value="1"/>
</dbReference>
<accession>A0A8J7ARU1</accession>
<comment type="caution">
    <text evidence="8">The sequence shown here is derived from an EMBL/GenBank/DDBJ whole genome shotgun (WGS) entry which is preliminary data.</text>
</comment>
<proteinExistence type="inferred from homology"/>
<comment type="catalytic activity">
    <reaction evidence="1 7">
        <text>an N-acyl-D-glucosamine 6-phosphate = an N-acyl-D-mannosamine 6-phosphate</text>
        <dbReference type="Rhea" id="RHEA:23932"/>
        <dbReference type="ChEBI" id="CHEBI:57599"/>
        <dbReference type="ChEBI" id="CHEBI:57666"/>
        <dbReference type="EC" id="5.1.3.9"/>
    </reaction>
</comment>
<dbReference type="NCBIfam" id="NF002231">
    <property type="entry name" value="PRK01130.1"/>
    <property type="match status" value="1"/>
</dbReference>
<dbReference type="AlphaFoldDB" id="A0A8J7ARU1"/>
<dbReference type="InterPro" id="IPR007260">
    <property type="entry name" value="NanE"/>
</dbReference>
<dbReference type="Proteomes" id="UP000654482">
    <property type="component" value="Unassembled WGS sequence"/>
</dbReference>
<evidence type="ECO:0000256" key="6">
    <source>
        <dbReference type="ARBA" id="ARBA00023277"/>
    </source>
</evidence>
<gene>
    <name evidence="7" type="primary">nanE</name>
    <name evidence="8" type="ORF">IQ249_03875</name>
</gene>
<dbReference type="UniPathway" id="UPA00629">
    <property type="reaction ID" value="UER00682"/>
</dbReference>
<comment type="similarity">
    <text evidence="4 7">Belongs to the NanE family.</text>
</comment>
<dbReference type="PANTHER" id="PTHR36204:SF1">
    <property type="entry name" value="N-ACETYLMANNOSAMINE-6-PHOSPHATE 2-EPIMERASE-RELATED"/>
    <property type="match status" value="1"/>
</dbReference>
<dbReference type="InterPro" id="IPR011060">
    <property type="entry name" value="RibuloseP-bd_barrel"/>
</dbReference>
<evidence type="ECO:0000256" key="1">
    <source>
        <dbReference type="ARBA" id="ARBA00000056"/>
    </source>
</evidence>
<evidence type="ECO:0000256" key="7">
    <source>
        <dbReference type="HAMAP-Rule" id="MF_01235"/>
    </source>
</evidence>
<protein>
    <recommendedName>
        <fullName evidence="7">Putative N-acetylmannosamine-6-phosphate 2-epimerase</fullName>
        <ecNumber evidence="7">5.1.3.9</ecNumber>
    </recommendedName>
    <alternativeName>
        <fullName evidence="7">ManNAc-6-P epimerase</fullName>
    </alternativeName>
</protein>
<sequence>MLENLQHGLIVSCQAPVGSPLHDPSIVAAMAQAAVIGGAKGVRVDTPAHVRATREKLPDTPIIGLWKQHVPGSEVYITPHFEDARAIADAGADIIAIDATLRDRGNADTLQTLIPRIGDELGKLVMADADSIEGAIAAAQAGADCVGTTLYGYTSQTQHLSPPGWDLLQQLVEQLEIPAICEGGIASPDMAETALQLGAHAVVVGGAITGIDLKIQAFQAVFPQSRRI</sequence>
<dbReference type="GO" id="GO:0047465">
    <property type="term" value="F:N-acylglucosamine-6-phosphate 2-epimerase activity"/>
    <property type="evidence" value="ECO:0007669"/>
    <property type="project" value="UniProtKB-EC"/>
</dbReference>
<keyword evidence="9" id="KW-1185">Reference proteome</keyword>
<evidence type="ECO:0000256" key="5">
    <source>
        <dbReference type="ARBA" id="ARBA00023235"/>
    </source>
</evidence>
<dbReference type="HAMAP" id="MF_01235">
    <property type="entry name" value="ManNAc6P_epimer"/>
    <property type="match status" value="1"/>
</dbReference>
<comment type="pathway">
    <text evidence="3 7">Amino-sugar metabolism; N-acetylneuraminate degradation; D-fructose 6-phosphate from N-acetylneuraminate: step 3/5.</text>
</comment>
<dbReference type="Gene3D" id="3.20.20.70">
    <property type="entry name" value="Aldolase class I"/>
    <property type="match status" value="1"/>
</dbReference>
<reference evidence="8" key="1">
    <citation type="submission" date="2020-10" db="EMBL/GenBank/DDBJ databases">
        <authorList>
            <person name="Castelo-Branco R."/>
            <person name="Eusebio N."/>
            <person name="Adriana R."/>
            <person name="Vieira A."/>
            <person name="Brugerolle De Fraissinette N."/>
            <person name="Rezende De Castro R."/>
            <person name="Schneider M.P."/>
            <person name="Vasconcelos V."/>
            <person name="Leao P.N."/>
        </authorList>
    </citation>
    <scope>NUCLEOTIDE SEQUENCE</scope>
    <source>
        <strain evidence="8">LEGE 07157</strain>
    </source>
</reference>
<keyword evidence="5 7" id="KW-0413">Isomerase</keyword>